<feature type="transmembrane region" description="Helical" evidence="3">
    <location>
        <begin position="208"/>
        <end position="229"/>
    </location>
</feature>
<keyword evidence="1" id="KW-0175">Coiled coil</keyword>
<dbReference type="GO" id="GO:0004713">
    <property type="term" value="F:protein tyrosine kinase activity"/>
    <property type="evidence" value="ECO:0007669"/>
    <property type="project" value="TreeGrafter"/>
</dbReference>
<keyword evidence="3" id="KW-0812">Transmembrane</keyword>
<dbReference type="RefSeq" id="WP_189632314.1">
    <property type="nucleotide sequence ID" value="NZ_BMYQ01000001.1"/>
</dbReference>
<comment type="caution">
    <text evidence="4">The sequence shown here is derived from an EMBL/GenBank/DDBJ whole genome shotgun (WGS) entry which is preliminary data.</text>
</comment>
<protein>
    <submittedName>
        <fullName evidence="4">Capsule polysaccharide transporter</fullName>
    </submittedName>
</protein>
<dbReference type="GO" id="GO:0005886">
    <property type="term" value="C:plasma membrane"/>
    <property type="evidence" value="ECO:0007669"/>
    <property type="project" value="TreeGrafter"/>
</dbReference>
<proteinExistence type="predicted"/>
<reference evidence="4" key="2">
    <citation type="submission" date="2020-09" db="EMBL/GenBank/DDBJ databases">
        <authorList>
            <person name="Sun Q."/>
            <person name="Kim S."/>
        </authorList>
    </citation>
    <scope>NUCLEOTIDE SEQUENCE</scope>
    <source>
        <strain evidence="4">KCTC 23714</strain>
    </source>
</reference>
<feature type="region of interest" description="Disordered" evidence="2">
    <location>
        <begin position="1"/>
        <end position="81"/>
    </location>
</feature>
<reference evidence="4" key="1">
    <citation type="journal article" date="2014" name="Int. J. Syst. Evol. Microbiol.">
        <title>Complete genome sequence of Corynebacterium casei LMG S-19264T (=DSM 44701T), isolated from a smear-ripened cheese.</title>
        <authorList>
            <consortium name="US DOE Joint Genome Institute (JGI-PGF)"/>
            <person name="Walter F."/>
            <person name="Albersmeier A."/>
            <person name="Kalinowski J."/>
            <person name="Ruckert C."/>
        </authorList>
    </citation>
    <scope>NUCLEOTIDE SEQUENCE</scope>
    <source>
        <strain evidence="4">KCTC 23714</strain>
    </source>
</reference>
<feature type="compositionally biased region" description="Basic residues" evidence="2">
    <location>
        <begin position="1"/>
        <end position="12"/>
    </location>
</feature>
<evidence type="ECO:0000256" key="3">
    <source>
        <dbReference type="SAM" id="Phobius"/>
    </source>
</evidence>
<dbReference type="Proteomes" id="UP000628984">
    <property type="component" value="Unassembled WGS sequence"/>
</dbReference>
<feature type="transmembrane region" description="Helical" evidence="3">
    <location>
        <begin position="541"/>
        <end position="563"/>
    </location>
</feature>
<dbReference type="PANTHER" id="PTHR32309:SF13">
    <property type="entry name" value="FERRIC ENTEROBACTIN TRANSPORT PROTEIN FEPE"/>
    <property type="match status" value="1"/>
</dbReference>
<evidence type="ECO:0000256" key="1">
    <source>
        <dbReference type="SAM" id="Coils"/>
    </source>
</evidence>
<keyword evidence="5" id="KW-1185">Reference proteome</keyword>
<dbReference type="PANTHER" id="PTHR32309">
    <property type="entry name" value="TYROSINE-PROTEIN KINASE"/>
    <property type="match status" value="1"/>
</dbReference>
<accession>A0A918MGN8</accession>
<dbReference type="EMBL" id="BMYQ01000001">
    <property type="protein sequence ID" value="GGW22484.1"/>
    <property type="molecule type" value="Genomic_DNA"/>
</dbReference>
<sequence>MTTKLTAKRFRIRRPDPVEPLPPNRPEPAAEGALFTPLEDGFGNQSFLPPEPDQTEPEPPKAAEPPPAVAAPAPLTGVPGADLDAIRREGLTGRQLRLARRLAQKHNLPATSDFDAVRLLRQAGLDPFQRTTLLELVPGAGGSGGDEPAEVGTMIATTPGGDGVKLPQTIKPIQVPSTELRAEQGHISEVMRIQRDLAKRRRRKSMLLSLRLFFFVGLPTILTAFYYFFVATPLYSVKSTFVIQQSGAPSGGGAGGLAGLLQGTGFATSQDSIAVQDYLQSREAMARLDQEHGFRSHFESDHIDPIQRLDPETTLESSYKTYLRNIHIAYDPSEGIIKMEVIAADPDKAVEFAQALVGYAEEKVDHLTQRVREDQMKGARESYKTAEQELIDAQRRVVELQEKYKVLSSEVEVQLISSQIGNLENQLTADRLSLQQMESNASPNKARMDPLKRRIAALESEIAALRSKLTEEGNGQESIAVVQGALLIAQADVETRRLLLAQALQAMEASRIEANRQVRYLSVSVAPVAPDQPSYPRAFEYSLVALLIFGGIYLMISMTVAILREQVSA</sequence>
<dbReference type="InterPro" id="IPR050445">
    <property type="entry name" value="Bact_polysacc_biosynth/exp"/>
</dbReference>
<feature type="coiled-coil region" evidence="1">
    <location>
        <begin position="376"/>
        <end position="468"/>
    </location>
</feature>
<organism evidence="4 5">
    <name type="scientific">Gemmobacter lanyuensis</name>
    <dbReference type="NCBI Taxonomy" id="1054497"/>
    <lineage>
        <taxon>Bacteria</taxon>
        <taxon>Pseudomonadati</taxon>
        <taxon>Pseudomonadota</taxon>
        <taxon>Alphaproteobacteria</taxon>
        <taxon>Rhodobacterales</taxon>
        <taxon>Paracoccaceae</taxon>
        <taxon>Gemmobacter</taxon>
    </lineage>
</organism>
<evidence type="ECO:0000313" key="4">
    <source>
        <dbReference type="EMBL" id="GGW22484.1"/>
    </source>
</evidence>
<keyword evidence="3" id="KW-0472">Membrane</keyword>
<dbReference type="SUPFAM" id="SSF57997">
    <property type="entry name" value="Tropomyosin"/>
    <property type="match status" value="1"/>
</dbReference>
<name>A0A918MGN8_9RHOB</name>
<feature type="compositionally biased region" description="Pro residues" evidence="2">
    <location>
        <begin position="60"/>
        <end position="69"/>
    </location>
</feature>
<keyword evidence="3" id="KW-1133">Transmembrane helix</keyword>
<evidence type="ECO:0000256" key="2">
    <source>
        <dbReference type="SAM" id="MobiDB-lite"/>
    </source>
</evidence>
<evidence type="ECO:0000313" key="5">
    <source>
        <dbReference type="Proteomes" id="UP000628984"/>
    </source>
</evidence>
<gene>
    <name evidence="4" type="primary">kpsE</name>
    <name evidence="4" type="ORF">GCM10011452_06040</name>
</gene>
<dbReference type="AlphaFoldDB" id="A0A918MGN8"/>